<sequence length="278" mass="32592">MSAHNVSTDTINQQYQRGTLLSQVYYLENKRIESIPHSEKEAWERAKDGFQFPLYFEIGTLQYIDLVEISIYPPIVDLQTYKVLQSLNREQLLKKVPTILQFHPAITKADLFFYFTRGRLPYDINIAEKIQRWNQFDHLSPLNQDLLLLLYNTQIHFAELPQPQRYTHIDKVIFFYDAFVGLQTTAGILSEMAGIEVLLHSTDMNTIIYNKLYTYIQAAAVQTPFSEDGYEAFTLDKVISVGKEVWDAFVTRNYPEQSIPYNIRSDFVMHQFYCLDRV</sequence>
<dbReference type="EMBL" id="MK500568">
    <property type="protein sequence ID" value="QBK92200.1"/>
    <property type="molecule type" value="Genomic_DNA"/>
</dbReference>
<gene>
    <name evidence="1" type="ORF">LCPAC304_05470</name>
</gene>
<protein>
    <submittedName>
        <fullName evidence="1">Uncharacterized protein</fullName>
    </submittedName>
</protein>
<name>A0A481ZAK8_9VIRU</name>
<reference evidence="1" key="1">
    <citation type="journal article" date="2019" name="MBio">
        <title>Virus Genomes from Deep Sea Sediments Expand the Ocean Megavirome and Support Independent Origins of Viral Gigantism.</title>
        <authorList>
            <person name="Backstrom D."/>
            <person name="Yutin N."/>
            <person name="Jorgensen S.L."/>
            <person name="Dharamshi J."/>
            <person name="Homa F."/>
            <person name="Zaremba-Niedwiedzka K."/>
            <person name="Spang A."/>
            <person name="Wolf Y.I."/>
            <person name="Koonin E.V."/>
            <person name="Ettema T.J."/>
        </authorList>
    </citation>
    <scope>NUCLEOTIDE SEQUENCE</scope>
</reference>
<proteinExistence type="predicted"/>
<accession>A0A481ZAK8</accession>
<evidence type="ECO:0000313" key="1">
    <source>
        <dbReference type="EMBL" id="QBK92200.1"/>
    </source>
</evidence>
<organism evidence="1">
    <name type="scientific">Pithovirus LCPAC304</name>
    <dbReference type="NCBI Taxonomy" id="2506594"/>
    <lineage>
        <taxon>Viruses</taxon>
        <taxon>Pithoviruses</taxon>
    </lineage>
</organism>